<organism evidence="1 2">
    <name type="scientific">Trichostrongylus colubriformis</name>
    <name type="common">Black scour worm</name>
    <dbReference type="NCBI Taxonomy" id="6319"/>
    <lineage>
        <taxon>Eukaryota</taxon>
        <taxon>Metazoa</taxon>
        <taxon>Ecdysozoa</taxon>
        <taxon>Nematoda</taxon>
        <taxon>Chromadorea</taxon>
        <taxon>Rhabditida</taxon>
        <taxon>Rhabditina</taxon>
        <taxon>Rhabditomorpha</taxon>
        <taxon>Strongyloidea</taxon>
        <taxon>Trichostrongylidae</taxon>
        <taxon>Trichostrongylus</taxon>
    </lineage>
</organism>
<feature type="non-terminal residue" evidence="1">
    <location>
        <position position="1"/>
    </location>
</feature>
<reference evidence="1 2" key="1">
    <citation type="submission" date="2019-10" db="EMBL/GenBank/DDBJ databases">
        <title>Assembly and Annotation for the nematode Trichostrongylus colubriformis.</title>
        <authorList>
            <person name="Martin J."/>
        </authorList>
    </citation>
    <scope>NUCLEOTIDE SEQUENCE [LARGE SCALE GENOMIC DNA]</scope>
    <source>
        <strain evidence="1">G859</strain>
        <tissue evidence="1">Whole worm</tissue>
    </source>
</reference>
<dbReference type="Proteomes" id="UP001331761">
    <property type="component" value="Unassembled WGS sequence"/>
</dbReference>
<evidence type="ECO:0000313" key="2">
    <source>
        <dbReference type="Proteomes" id="UP001331761"/>
    </source>
</evidence>
<sequence length="50" mass="5635">ASEDGSGMTFHGYQRVDSDPTLSDNQRAALLDKNEDFVFFLYAADGKRMF</sequence>
<comment type="caution">
    <text evidence="1">The sequence shown here is derived from an EMBL/GenBank/DDBJ whole genome shotgun (WGS) entry which is preliminary data.</text>
</comment>
<accession>A0AAN8F9J5</accession>
<dbReference type="EMBL" id="WIXE01019628">
    <property type="protein sequence ID" value="KAK5969882.1"/>
    <property type="molecule type" value="Genomic_DNA"/>
</dbReference>
<gene>
    <name evidence="1" type="ORF">GCK32_021182</name>
</gene>
<proteinExistence type="predicted"/>
<protein>
    <submittedName>
        <fullName evidence="1">Uncharacterized protein</fullName>
    </submittedName>
</protein>
<keyword evidence="2" id="KW-1185">Reference proteome</keyword>
<name>A0AAN8F9J5_TRICO</name>
<evidence type="ECO:0000313" key="1">
    <source>
        <dbReference type="EMBL" id="KAK5969882.1"/>
    </source>
</evidence>
<dbReference type="AlphaFoldDB" id="A0AAN8F9J5"/>